<dbReference type="AlphaFoldDB" id="A0A427XJ31"/>
<proteinExistence type="predicted"/>
<gene>
    <name evidence="1" type="ORF">EHS24_001702</name>
</gene>
<evidence type="ECO:0008006" key="3">
    <source>
        <dbReference type="Google" id="ProtNLM"/>
    </source>
</evidence>
<protein>
    <recommendedName>
        <fullName evidence="3">F-box domain-containing protein</fullName>
    </recommendedName>
</protein>
<sequence>MTDTCKPACEPTGCRYDDAPLDCDVFPHIMDSVLQASSPPTLLAIRGLSSEMRYRVDGILASHITISNRPHCSSSPSYLDVSPHCCKLGFRPPIDLARTRIVDLVGPVGARPVTYRAAGAGKNGLELYLEYLSEKLVNVHTVRLRPDTEGRGTSLCPIQAKTVVAFAEFSEPESSSYPSIASVGPVPDSTERLVLNVAYEPRSWWLPRANLILCDVAHKPNLTNVAVLLSPTASSPGCGRSYGEAISGQWMGMMSSIVNLMSYTLPRVKFTLVGVEKLEPEWLGIEPDWHGSPPSSTGFFDFRNDTVVHLVIEAVETELRRRHIMDDEEIEEALSHITFMSRDKYEKSVNARQFELETVQ</sequence>
<organism evidence="1 2">
    <name type="scientific">Apiotrichum porosum</name>
    <dbReference type="NCBI Taxonomy" id="105984"/>
    <lineage>
        <taxon>Eukaryota</taxon>
        <taxon>Fungi</taxon>
        <taxon>Dikarya</taxon>
        <taxon>Basidiomycota</taxon>
        <taxon>Agaricomycotina</taxon>
        <taxon>Tremellomycetes</taxon>
        <taxon>Trichosporonales</taxon>
        <taxon>Trichosporonaceae</taxon>
        <taxon>Apiotrichum</taxon>
    </lineage>
</organism>
<reference evidence="1 2" key="1">
    <citation type="submission" date="2018-11" db="EMBL/GenBank/DDBJ databases">
        <title>Genome sequence of Apiotrichum porosum DSM 27194.</title>
        <authorList>
            <person name="Aliyu H."/>
            <person name="Gorte O."/>
            <person name="Ochsenreither K."/>
        </authorList>
    </citation>
    <scope>NUCLEOTIDE SEQUENCE [LARGE SCALE GENOMIC DNA]</scope>
    <source>
        <strain evidence="1 2">DSM 27194</strain>
    </source>
</reference>
<dbReference type="RefSeq" id="XP_028473940.1">
    <property type="nucleotide sequence ID" value="XM_028617477.1"/>
</dbReference>
<evidence type="ECO:0000313" key="2">
    <source>
        <dbReference type="Proteomes" id="UP000279236"/>
    </source>
</evidence>
<comment type="caution">
    <text evidence="1">The sequence shown here is derived from an EMBL/GenBank/DDBJ whole genome shotgun (WGS) entry which is preliminary data.</text>
</comment>
<dbReference type="Proteomes" id="UP000279236">
    <property type="component" value="Unassembled WGS sequence"/>
</dbReference>
<evidence type="ECO:0000313" key="1">
    <source>
        <dbReference type="EMBL" id="RSH78793.1"/>
    </source>
</evidence>
<keyword evidence="2" id="KW-1185">Reference proteome</keyword>
<name>A0A427XJ31_9TREE</name>
<dbReference type="EMBL" id="RSCE01000011">
    <property type="protein sequence ID" value="RSH78793.1"/>
    <property type="molecule type" value="Genomic_DNA"/>
</dbReference>
<accession>A0A427XJ31</accession>
<dbReference type="GeneID" id="39586245"/>